<dbReference type="EMBL" id="CAMXCT020006711">
    <property type="protein sequence ID" value="CAL1172123.1"/>
    <property type="molecule type" value="Genomic_DNA"/>
</dbReference>
<gene>
    <name evidence="18" type="ORF">C1SCF055_LOCUS43291</name>
</gene>
<dbReference type="FunFam" id="3.40.50.720:FF:000028">
    <property type="entry name" value="NAD(P) transhydrogenase subunit alpha"/>
    <property type="match status" value="1"/>
</dbReference>
<dbReference type="Pfam" id="PF12769">
    <property type="entry name" value="PNTB_4TM"/>
    <property type="match status" value="1"/>
</dbReference>
<dbReference type="EC" id="7.1.1.1" evidence="2"/>
<feature type="transmembrane region" description="Helical" evidence="15">
    <location>
        <begin position="834"/>
        <end position="853"/>
    </location>
</feature>
<evidence type="ECO:0000259" key="16">
    <source>
        <dbReference type="SMART" id="SM01002"/>
    </source>
</evidence>
<dbReference type="NCBIfam" id="NF006942">
    <property type="entry name" value="PRK09424.1"/>
    <property type="match status" value="1"/>
</dbReference>
<dbReference type="SMART" id="SM00268">
    <property type="entry name" value="ACTIN"/>
    <property type="match status" value="1"/>
</dbReference>
<keyword evidence="4" id="KW-0997">Cell inner membrane</keyword>
<keyword evidence="7" id="KW-0521">NADP</keyword>
<feature type="transmembrane region" description="Helical" evidence="15">
    <location>
        <begin position="963"/>
        <end position="981"/>
    </location>
</feature>
<keyword evidence="5 15" id="KW-0812">Transmembrane</keyword>
<feature type="transmembrane region" description="Helical" evidence="15">
    <location>
        <begin position="933"/>
        <end position="951"/>
    </location>
</feature>
<evidence type="ECO:0000313" key="18">
    <source>
        <dbReference type="EMBL" id="CAI4018748.1"/>
    </source>
</evidence>
<evidence type="ECO:0000256" key="9">
    <source>
        <dbReference type="ARBA" id="ARBA00022989"/>
    </source>
</evidence>
<dbReference type="FunFam" id="3.30.420.40:FF:000029">
    <property type="entry name" value="Actin-related protein 3"/>
    <property type="match status" value="1"/>
</dbReference>
<keyword evidence="20" id="KW-1185">Reference proteome</keyword>
<dbReference type="GO" id="GO:0006740">
    <property type="term" value="P:NADPH regeneration"/>
    <property type="evidence" value="ECO:0007669"/>
    <property type="project" value="TreeGrafter"/>
</dbReference>
<dbReference type="SMART" id="SM01002">
    <property type="entry name" value="AlaDh_PNT_C"/>
    <property type="match status" value="1"/>
</dbReference>
<feature type="transmembrane region" description="Helical" evidence="15">
    <location>
        <begin position="859"/>
        <end position="879"/>
    </location>
</feature>
<dbReference type="InterPro" id="IPR043129">
    <property type="entry name" value="ATPase_NBD"/>
</dbReference>
<dbReference type="CDD" id="cd05304">
    <property type="entry name" value="Rubrum_tdh"/>
    <property type="match status" value="1"/>
</dbReference>
<dbReference type="GO" id="GO:0005886">
    <property type="term" value="C:plasma membrane"/>
    <property type="evidence" value="ECO:0007669"/>
    <property type="project" value="UniProtKB-SubCell"/>
</dbReference>
<dbReference type="Gene3D" id="3.40.50.720">
    <property type="entry name" value="NAD(P)-binding Rossmann-like Domain"/>
    <property type="match status" value="2"/>
</dbReference>
<dbReference type="PANTHER" id="PTHR10160:SF19">
    <property type="entry name" value="PROTON-TRANSLOCATING NAD(P)(+) TRANSHYDROGENASE"/>
    <property type="match status" value="1"/>
</dbReference>
<evidence type="ECO:0000313" key="20">
    <source>
        <dbReference type="Proteomes" id="UP001152797"/>
    </source>
</evidence>
<dbReference type="SUPFAM" id="SSF53067">
    <property type="entry name" value="Actin-like ATPase domain"/>
    <property type="match status" value="2"/>
</dbReference>
<comment type="subcellular location">
    <subcellularLocation>
        <location evidence="1">Cell inner membrane</location>
        <topology evidence="1">Multi-pass membrane protein</topology>
    </subcellularLocation>
</comment>
<dbReference type="InterPro" id="IPR020902">
    <property type="entry name" value="Actin/actin-like_CS"/>
</dbReference>
<feature type="domain" description="Alanine dehydrogenase/pyridine nucleotide transhydrogenase N-terminal" evidence="17">
    <location>
        <begin position="356"/>
        <end position="497"/>
    </location>
</feature>
<dbReference type="InterPro" id="IPR007886">
    <property type="entry name" value="AlaDH/PNT_N"/>
</dbReference>
<dbReference type="Pfam" id="PF00022">
    <property type="entry name" value="Actin"/>
    <property type="match status" value="1"/>
</dbReference>
<dbReference type="EMBL" id="CAMXCT030006711">
    <property type="protein sequence ID" value="CAL4806060.1"/>
    <property type="molecule type" value="Genomic_DNA"/>
</dbReference>
<evidence type="ECO:0000256" key="2">
    <source>
        <dbReference type="ARBA" id="ARBA00012943"/>
    </source>
</evidence>
<feature type="transmembrane region" description="Helical" evidence="15">
    <location>
        <begin position="906"/>
        <end position="927"/>
    </location>
</feature>
<name>A0A9P1GPW3_9DINO</name>
<dbReference type="SUPFAM" id="SSF52283">
    <property type="entry name" value="Formate/glycerate dehydrogenase catalytic domain-like"/>
    <property type="match status" value="1"/>
</dbReference>
<evidence type="ECO:0000256" key="14">
    <source>
        <dbReference type="RuleBase" id="RU000487"/>
    </source>
</evidence>
<dbReference type="GO" id="GO:0050661">
    <property type="term" value="F:NADP binding"/>
    <property type="evidence" value="ECO:0007669"/>
    <property type="project" value="TreeGrafter"/>
</dbReference>
<dbReference type="Gene3D" id="3.30.420.40">
    <property type="match status" value="1"/>
</dbReference>
<evidence type="ECO:0000256" key="12">
    <source>
        <dbReference type="ARBA" id="ARBA00048202"/>
    </source>
</evidence>
<dbReference type="NCBIfam" id="TIGR00561">
    <property type="entry name" value="pntA"/>
    <property type="match status" value="1"/>
</dbReference>
<feature type="transmembrane region" description="Helical" evidence="15">
    <location>
        <begin position="1018"/>
        <end position="1039"/>
    </location>
</feature>
<accession>A0A9P1GPW3</accession>
<evidence type="ECO:0000313" key="19">
    <source>
        <dbReference type="EMBL" id="CAL1172123.1"/>
    </source>
</evidence>
<dbReference type="Pfam" id="PF05222">
    <property type="entry name" value="AlaDh_PNT_N"/>
    <property type="match status" value="1"/>
</dbReference>
<dbReference type="InterPro" id="IPR034300">
    <property type="entry name" value="PNTB-like"/>
</dbReference>
<dbReference type="GO" id="GO:0008750">
    <property type="term" value="F:proton-translocating NAD(P)+ transhydrogenase activity"/>
    <property type="evidence" value="ECO:0007669"/>
    <property type="project" value="UniProtKB-EC"/>
</dbReference>
<keyword evidence="9 15" id="KW-1133">Transmembrane helix</keyword>
<keyword evidence="3" id="KW-1003">Cell membrane</keyword>
<dbReference type="PROSITE" id="PS01132">
    <property type="entry name" value="ACTINS_ACT_LIKE"/>
    <property type="match status" value="1"/>
</dbReference>
<feature type="transmembrane region" description="Helical" evidence="15">
    <location>
        <begin position="987"/>
        <end position="1006"/>
    </location>
</feature>
<evidence type="ECO:0000256" key="8">
    <source>
        <dbReference type="ARBA" id="ARBA00022967"/>
    </source>
</evidence>
<feature type="domain" description="Alanine dehydrogenase/pyridine nucleotide transhydrogenase NAD(H)-binding" evidence="16">
    <location>
        <begin position="517"/>
        <end position="681"/>
    </location>
</feature>
<evidence type="ECO:0000256" key="11">
    <source>
        <dbReference type="ARBA" id="ARBA00023136"/>
    </source>
</evidence>
<proteinExistence type="inferred from homology"/>
<evidence type="ECO:0000259" key="17">
    <source>
        <dbReference type="SMART" id="SM01003"/>
    </source>
</evidence>
<comment type="catalytic activity">
    <reaction evidence="12">
        <text>NAD(+) + NADPH + H(+)(in) = NADH + NADP(+) + H(+)(out)</text>
        <dbReference type="Rhea" id="RHEA:47992"/>
        <dbReference type="ChEBI" id="CHEBI:15378"/>
        <dbReference type="ChEBI" id="CHEBI:57540"/>
        <dbReference type="ChEBI" id="CHEBI:57783"/>
        <dbReference type="ChEBI" id="CHEBI:57945"/>
        <dbReference type="ChEBI" id="CHEBI:58349"/>
        <dbReference type="EC" id="7.1.1.1"/>
    </reaction>
</comment>
<dbReference type="Pfam" id="PF02233">
    <property type="entry name" value="PNTB"/>
    <property type="match status" value="1"/>
</dbReference>
<dbReference type="Pfam" id="PF01262">
    <property type="entry name" value="AlaDh_PNT_C"/>
    <property type="match status" value="1"/>
</dbReference>
<dbReference type="InterPro" id="IPR004000">
    <property type="entry name" value="Actin"/>
</dbReference>
<dbReference type="PANTHER" id="PTHR10160">
    <property type="entry name" value="NAD(P) TRANSHYDROGENASE"/>
    <property type="match status" value="1"/>
</dbReference>
<dbReference type="SUPFAM" id="SSF51735">
    <property type="entry name" value="NAD(P)-binding Rossmann-fold domains"/>
    <property type="match status" value="1"/>
</dbReference>
<keyword evidence="6" id="KW-0547">Nucleotide-binding</keyword>
<organism evidence="18">
    <name type="scientific">Cladocopium goreaui</name>
    <dbReference type="NCBI Taxonomy" id="2562237"/>
    <lineage>
        <taxon>Eukaryota</taxon>
        <taxon>Sar</taxon>
        <taxon>Alveolata</taxon>
        <taxon>Dinophyceae</taxon>
        <taxon>Suessiales</taxon>
        <taxon>Symbiodiniaceae</taxon>
        <taxon>Cladocopium</taxon>
    </lineage>
</organism>
<comment type="catalytic activity">
    <reaction evidence="13">
        <text>ATP + H2O = ADP + phosphate + H(+)</text>
        <dbReference type="Rhea" id="RHEA:13065"/>
        <dbReference type="ChEBI" id="CHEBI:15377"/>
        <dbReference type="ChEBI" id="CHEBI:15378"/>
        <dbReference type="ChEBI" id="CHEBI:30616"/>
        <dbReference type="ChEBI" id="CHEBI:43474"/>
        <dbReference type="ChEBI" id="CHEBI:456216"/>
    </reaction>
</comment>
<dbReference type="InterPro" id="IPR036291">
    <property type="entry name" value="NAD(P)-bd_dom_sf"/>
</dbReference>
<dbReference type="EMBL" id="CAMXCT010006711">
    <property type="protein sequence ID" value="CAI4018748.1"/>
    <property type="molecule type" value="Genomic_DNA"/>
</dbReference>
<feature type="transmembrane region" description="Helical" evidence="15">
    <location>
        <begin position="803"/>
        <end position="822"/>
    </location>
</feature>
<evidence type="ECO:0000256" key="15">
    <source>
        <dbReference type="SAM" id="Phobius"/>
    </source>
</evidence>
<evidence type="ECO:0000256" key="1">
    <source>
        <dbReference type="ARBA" id="ARBA00004429"/>
    </source>
</evidence>
<dbReference type="SMART" id="SM01003">
    <property type="entry name" value="AlaDh_PNT_N"/>
    <property type="match status" value="1"/>
</dbReference>
<dbReference type="InterPro" id="IPR024605">
    <property type="entry name" value="NADP_transhyd_a_C"/>
</dbReference>
<reference evidence="19" key="2">
    <citation type="submission" date="2024-04" db="EMBL/GenBank/DDBJ databases">
        <authorList>
            <person name="Chen Y."/>
            <person name="Shah S."/>
            <person name="Dougan E. K."/>
            <person name="Thang M."/>
            <person name="Chan C."/>
        </authorList>
    </citation>
    <scope>NUCLEOTIDE SEQUENCE [LARGE SCALE GENOMIC DNA]</scope>
</reference>
<evidence type="ECO:0000256" key="7">
    <source>
        <dbReference type="ARBA" id="ARBA00022857"/>
    </source>
</evidence>
<comment type="caution">
    <text evidence="18">The sequence shown here is derived from an EMBL/GenBank/DDBJ whole genome shotgun (WGS) entry which is preliminary data.</text>
</comment>
<sequence>MARRSVVIDIGSGCTKMGFAGNVEPTFMIPTVVANATRKQTGSVHISQSATSSLADADFYIGDEAYARKDSPNYLLSSPVSKGRIENWDDMERFLQQAIFRNLRSIPEEHDFLLTEPPFNTPENRELMAEMMFETFNVKGLYIGVQAVLALYAQWALDGGLERGATSPNLTGLVVDSGEGLSHVIPVADGYVISSCIQDGRFSWPPRERNPIPGMLEKQHLGLRSRGLLLSSLLSLLLAAGGWSLFSETFVSSGRQVTNSQHLRRFHGQSQRESGQSYGYVGTSLGAVITFCGLGLRGFRRGSSSASSAKSIRKSRGGYEAGEPEQLQLPEGCIIGDVAEGCVEYWATACSDLIVGVLKETAMQSGTRESEKRVAATPASIKMLQNEGYKVSGAGVTAEFSDDDFRDAGAEILSDASAVMNKVAAKIIFKVRPPSLQEVRYLRPDTILFSMIYPAQNEKLVQKLKEKNITCFAMDQMPRTLSRAQSYDVLSSMANIAGYRAMVEDFTLLTGEAPEASHHFGRFCAGQFTAAGKVDPAKVLVIGAGVAGLAAIQQAKNMGCVVRAFDVRPATREQVVAAGGEFLEVNIEEDGSGSGGYAKEMSKEFIEAEMELFRQQCADCDIVITTALIPGKPAPKLLSKEHIDGMKAGSVVVDLAAETGGNIETTKPGEVYEYNKVTHIGLSLYEHMPSRMPAQASFLFANNMAKFLCSMGPKNYFFIDYDDVPTRGSLICRGGDLTWPWSPPPPAPAPAVEEAEPEAEEEVVARSPEEESFQSTASAAAWVSFIVVALLFAGTAGGTMTTMLTTLALALVGGAQVVYGVVPALHSPLMSVTNAISGLTVVGGILMMGGGLLPETLPQTLAAVAALVSMVNVGGGFVMTRRMIDMFKRETDATQLRMRVSQFPELYAVPALLFVGLYAAGAYLGLVDLANESQMVYLVASMMCIGAISGLSSQQTAQFGNAMGLSGVLGALAGTLGLAYAHGATTAVLTQIATVLAAGTGLGIAVASQVEITSLPQLVAAFHSLVGLAASLTAVASALQHPGTADAMHATSEYLASGIGALTAREHGGDGHGMATGWESLSPRDGETAAMKRCSALLALAMLRHGLSVKDEVIREDTCLEAECGQNLVQKAVKTLKSLEVPLGTSTVTSAPVGLDMSTDMNGRLCSLCGMPLPERTERSRRYVQRSDCGNQSLFEHPENQQKPLVQFRRAASGRQPETFAFCELNLQKVCADTLYNKDVLYQAKSKDVRLEPVAQKYDPLYCDQNGWLTDDYRALQHDFEGMKVKADEFCSSRRQVWENMTMDDMSKVYGKGLERGTPTPEEGQLVGSWTCAMGSALCDIGYCVYTYCRKADGSFGTYDDCEGWDPVKGMPLQGS</sequence>
<dbReference type="OrthoDB" id="293646at2759"/>
<evidence type="ECO:0000256" key="13">
    <source>
        <dbReference type="ARBA" id="ARBA00049360"/>
    </source>
</evidence>
<evidence type="ECO:0000256" key="6">
    <source>
        <dbReference type="ARBA" id="ARBA00022741"/>
    </source>
</evidence>
<dbReference type="InterPro" id="IPR026255">
    <property type="entry name" value="NADP_transhyd_a"/>
</dbReference>
<keyword evidence="11 15" id="KW-0472">Membrane</keyword>
<keyword evidence="10" id="KW-0520">NAD</keyword>
<evidence type="ECO:0000256" key="4">
    <source>
        <dbReference type="ARBA" id="ARBA00022519"/>
    </source>
</evidence>
<dbReference type="GO" id="GO:0005743">
    <property type="term" value="C:mitochondrial inner membrane"/>
    <property type="evidence" value="ECO:0007669"/>
    <property type="project" value="TreeGrafter"/>
</dbReference>
<dbReference type="InterPro" id="IPR007698">
    <property type="entry name" value="AlaDH/PNT_NAD(H)-bd"/>
</dbReference>
<evidence type="ECO:0000256" key="3">
    <source>
        <dbReference type="ARBA" id="ARBA00022475"/>
    </source>
</evidence>
<evidence type="ECO:0000256" key="10">
    <source>
        <dbReference type="ARBA" id="ARBA00023027"/>
    </source>
</evidence>
<reference evidence="18" key="1">
    <citation type="submission" date="2022-10" db="EMBL/GenBank/DDBJ databases">
        <authorList>
            <person name="Chen Y."/>
            <person name="Dougan E. K."/>
            <person name="Chan C."/>
            <person name="Rhodes N."/>
            <person name="Thang M."/>
        </authorList>
    </citation>
    <scope>NUCLEOTIDE SEQUENCE</scope>
</reference>
<comment type="similarity">
    <text evidence="14">Belongs to the actin family.</text>
</comment>
<evidence type="ECO:0000256" key="5">
    <source>
        <dbReference type="ARBA" id="ARBA00022692"/>
    </source>
</evidence>
<dbReference type="Proteomes" id="UP001152797">
    <property type="component" value="Unassembled WGS sequence"/>
</dbReference>
<protein>
    <recommendedName>
        <fullName evidence="2">proton-translocating NAD(P)(+) transhydrogenase</fullName>
        <ecNumber evidence="2">7.1.1.1</ecNumber>
    </recommendedName>
</protein>
<keyword evidence="8" id="KW-1278">Translocase</keyword>